<evidence type="ECO:0008006" key="3">
    <source>
        <dbReference type="Google" id="ProtNLM"/>
    </source>
</evidence>
<keyword evidence="1" id="KW-0732">Signal</keyword>
<evidence type="ECO:0000313" key="2">
    <source>
        <dbReference type="EMBL" id="GAG44585.1"/>
    </source>
</evidence>
<accession>X0XN24</accession>
<name>X0XN24_9ZZZZ</name>
<dbReference type="Gene3D" id="2.60.40.1220">
    <property type="match status" value="1"/>
</dbReference>
<proteinExistence type="predicted"/>
<feature type="non-terminal residue" evidence="2">
    <location>
        <position position="115"/>
    </location>
</feature>
<sequence>MSLLLLFGGSSDVTVPVSDLDVLTRKTILVEFTDEIVTDDTYYDVNNYFLEVIDGEGPVEVVGVLPVNGTSSLELVLVTQPMTYGTTYQLTTAALNDRNGASISFIGQFIYRDTK</sequence>
<dbReference type="InterPro" id="IPR014755">
    <property type="entry name" value="Cu-Rt/internalin_Ig-like"/>
</dbReference>
<dbReference type="EMBL" id="BARS01050035">
    <property type="protein sequence ID" value="GAG44585.1"/>
    <property type="molecule type" value="Genomic_DNA"/>
</dbReference>
<protein>
    <recommendedName>
        <fullName evidence="3">SbsA Ig-like domain-containing protein</fullName>
    </recommendedName>
</protein>
<comment type="caution">
    <text evidence="2">The sequence shown here is derived from an EMBL/GenBank/DDBJ whole genome shotgun (WGS) entry which is preliminary data.</text>
</comment>
<dbReference type="AlphaFoldDB" id="X0XN24"/>
<gene>
    <name evidence="2" type="ORF">S01H1_74766</name>
</gene>
<organism evidence="2">
    <name type="scientific">marine sediment metagenome</name>
    <dbReference type="NCBI Taxonomy" id="412755"/>
    <lineage>
        <taxon>unclassified sequences</taxon>
        <taxon>metagenomes</taxon>
        <taxon>ecological metagenomes</taxon>
    </lineage>
</organism>
<evidence type="ECO:0000256" key="1">
    <source>
        <dbReference type="ARBA" id="ARBA00022729"/>
    </source>
</evidence>
<reference evidence="2" key="1">
    <citation type="journal article" date="2014" name="Front. Microbiol.">
        <title>High frequency of phylogenetically diverse reductive dehalogenase-homologous genes in deep subseafloor sedimentary metagenomes.</title>
        <authorList>
            <person name="Kawai M."/>
            <person name="Futagami T."/>
            <person name="Toyoda A."/>
            <person name="Takaki Y."/>
            <person name="Nishi S."/>
            <person name="Hori S."/>
            <person name="Arai W."/>
            <person name="Tsubouchi T."/>
            <person name="Morono Y."/>
            <person name="Uchiyama I."/>
            <person name="Ito T."/>
            <person name="Fujiyama A."/>
            <person name="Inagaki F."/>
            <person name="Takami H."/>
        </authorList>
    </citation>
    <scope>NUCLEOTIDE SEQUENCE</scope>
    <source>
        <strain evidence="2">Expedition CK06-06</strain>
    </source>
</reference>